<dbReference type="RefSeq" id="WP_199383623.1">
    <property type="nucleotide sequence ID" value="NZ_JAEMHM010000006.1"/>
</dbReference>
<dbReference type="PANTHER" id="PTHR38593">
    <property type="entry name" value="BLR2558 PROTEIN"/>
    <property type="match status" value="1"/>
</dbReference>
<dbReference type="Proteomes" id="UP000636888">
    <property type="component" value="Unassembled WGS sequence"/>
</dbReference>
<evidence type="ECO:0000313" key="3">
    <source>
        <dbReference type="EMBL" id="MBJ6724731.1"/>
    </source>
</evidence>
<proteinExistence type="predicted"/>
<sequence length="186" mass="19965">MRKSIIAVVSITLLLVVGVVASALAAGTFTAKEKAFMKKAAADGVAEMQLGQLAQTNAKTQEVKDFGSRMVTDHGKANDELTAIAQQKGLTLPSAVNRKHKMLADKLNKLTGDAFDRAYMREMVKEHMKDVATFKKAQKNAQDSDLQGWIGKTLPILEDHLKNAKEIASRVGAGGDGKGGQIKEGM</sequence>
<feature type="signal peptide" evidence="1">
    <location>
        <begin position="1"/>
        <end position="25"/>
    </location>
</feature>
<reference evidence="3" key="1">
    <citation type="submission" date="2020-12" db="EMBL/GenBank/DDBJ databases">
        <title>Geomonas sp. Red875, isolated from river sediment.</title>
        <authorList>
            <person name="Xu Z."/>
            <person name="Zhang Z."/>
            <person name="Masuda Y."/>
            <person name="Itoh H."/>
            <person name="Senoo K."/>
        </authorList>
    </citation>
    <scope>NUCLEOTIDE SEQUENCE</scope>
    <source>
        <strain evidence="3">Red875</strain>
    </source>
</reference>
<accession>A0A8J7JBX3</accession>
<comment type="caution">
    <text evidence="3">The sequence shown here is derived from an EMBL/GenBank/DDBJ whole genome shotgun (WGS) entry which is preliminary data.</text>
</comment>
<protein>
    <submittedName>
        <fullName evidence="3">DUF4142 domain-containing protein</fullName>
    </submittedName>
</protein>
<name>A0A8J7JBX3_9BACT</name>
<feature type="domain" description="DUF4142" evidence="2">
    <location>
        <begin position="33"/>
        <end position="167"/>
    </location>
</feature>
<evidence type="ECO:0000256" key="1">
    <source>
        <dbReference type="SAM" id="SignalP"/>
    </source>
</evidence>
<gene>
    <name evidence="3" type="ORF">JFN93_08440</name>
</gene>
<dbReference type="Pfam" id="PF13628">
    <property type="entry name" value="DUF4142"/>
    <property type="match status" value="1"/>
</dbReference>
<organism evidence="3 4">
    <name type="scientific">Geomesophilobacter sediminis</name>
    <dbReference type="NCBI Taxonomy" id="2798584"/>
    <lineage>
        <taxon>Bacteria</taxon>
        <taxon>Pseudomonadati</taxon>
        <taxon>Thermodesulfobacteriota</taxon>
        <taxon>Desulfuromonadia</taxon>
        <taxon>Geobacterales</taxon>
        <taxon>Geobacteraceae</taxon>
        <taxon>Geomesophilobacter</taxon>
    </lineage>
</organism>
<feature type="chain" id="PRO_5035215459" evidence="1">
    <location>
        <begin position="26"/>
        <end position="186"/>
    </location>
</feature>
<dbReference type="InterPro" id="IPR025419">
    <property type="entry name" value="DUF4142"/>
</dbReference>
<evidence type="ECO:0000313" key="4">
    <source>
        <dbReference type="Proteomes" id="UP000636888"/>
    </source>
</evidence>
<dbReference type="Gene3D" id="1.20.1260.10">
    <property type="match status" value="1"/>
</dbReference>
<dbReference type="AlphaFoldDB" id="A0A8J7JBX3"/>
<keyword evidence="1" id="KW-0732">Signal</keyword>
<dbReference type="InterPro" id="IPR012347">
    <property type="entry name" value="Ferritin-like"/>
</dbReference>
<dbReference type="EMBL" id="JAEMHM010000006">
    <property type="protein sequence ID" value="MBJ6724731.1"/>
    <property type="molecule type" value="Genomic_DNA"/>
</dbReference>
<evidence type="ECO:0000259" key="2">
    <source>
        <dbReference type="Pfam" id="PF13628"/>
    </source>
</evidence>
<dbReference type="PANTHER" id="PTHR38593:SF1">
    <property type="entry name" value="BLR2558 PROTEIN"/>
    <property type="match status" value="1"/>
</dbReference>
<keyword evidence="4" id="KW-1185">Reference proteome</keyword>